<evidence type="ECO:0000313" key="16">
    <source>
        <dbReference type="WBParaSite" id="DME_0000700801-mRNA-1"/>
    </source>
</evidence>
<dbReference type="InterPro" id="IPR013128">
    <property type="entry name" value="Peptidase_C1A"/>
</dbReference>
<dbReference type="CDD" id="cd02698">
    <property type="entry name" value="Peptidase_C1A_CathepsinX"/>
    <property type="match status" value="1"/>
</dbReference>
<evidence type="ECO:0000256" key="3">
    <source>
        <dbReference type="ARBA" id="ARBA00012516"/>
    </source>
</evidence>
<dbReference type="SMART" id="SM00645">
    <property type="entry name" value="Pept_C1"/>
    <property type="match status" value="1"/>
</dbReference>
<sequence length="314" mass="35997">MRTFLQFHIKISLVLLILQIFPTNARIKMRVNGRKSGGERERLGGCYKKTDQVYERRTYRRFYELDDFSTEKLPLEWDWRNINGTNYVSVDRNQHIPQYCGSCWAFGSTSALADRFNIKRKNAFPQAYLSVQEVIDCAGAGSCEGGEPGGVYEYAYKHGIVHETCNNYQARDGKCTPYNRCGSCWPGSCFSISNYTLYKVHDYGRVSGRDRMKAEIYKNGPIACGIVATKLFEDYSGGIYKEETSESIDHIVSVVGWGYDHKVGMPYWIARNSWGQPWGESGWFRIVTSEYKDAGSNYNLKIEEDCVWADPFVL</sequence>
<evidence type="ECO:0000256" key="11">
    <source>
        <dbReference type="SAM" id="SignalP"/>
    </source>
</evidence>
<dbReference type="PANTHER" id="PTHR12411">
    <property type="entry name" value="CYSTEINE PROTEASE FAMILY C1-RELATED"/>
    <property type="match status" value="1"/>
</dbReference>
<dbReference type="Pfam" id="PF00112">
    <property type="entry name" value="Peptidase_C1"/>
    <property type="match status" value="1"/>
</dbReference>
<dbReference type="SUPFAM" id="SSF54001">
    <property type="entry name" value="Cysteine proteinases"/>
    <property type="match status" value="1"/>
</dbReference>
<evidence type="ECO:0000256" key="2">
    <source>
        <dbReference type="ARBA" id="ARBA00008455"/>
    </source>
</evidence>
<dbReference type="EMBL" id="UYYG01001191">
    <property type="protein sequence ID" value="VDN59834.1"/>
    <property type="molecule type" value="Genomic_DNA"/>
</dbReference>
<keyword evidence="10" id="KW-0325">Glycoprotein</keyword>
<evidence type="ECO:0000256" key="4">
    <source>
        <dbReference type="ARBA" id="ARBA00022670"/>
    </source>
</evidence>
<evidence type="ECO:0000313" key="14">
    <source>
        <dbReference type="Proteomes" id="UP000038040"/>
    </source>
</evidence>
<evidence type="ECO:0000313" key="15">
    <source>
        <dbReference type="Proteomes" id="UP000274756"/>
    </source>
</evidence>
<dbReference type="PRINTS" id="PR00705">
    <property type="entry name" value="PAPAIN"/>
</dbReference>
<keyword evidence="4" id="KW-0645">Protease</keyword>
<dbReference type="WBParaSite" id="DME_0000700801-mRNA-1">
    <property type="protein sequence ID" value="DME_0000700801-mRNA-1"/>
    <property type="gene ID" value="DME_0000700801"/>
</dbReference>
<keyword evidence="7" id="KW-0788">Thiol protease</keyword>
<feature type="signal peptide" evidence="11">
    <location>
        <begin position="1"/>
        <end position="25"/>
    </location>
</feature>
<accession>A0A0N4UHH5</accession>
<dbReference type="FunFam" id="3.90.70.10:FF:000060">
    <property type="entry name" value="Cathepsin Z"/>
    <property type="match status" value="1"/>
</dbReference>
<evidence type="ECO:0000313" key="13">
    <source>
        <dbReference type="EMBL" id="VDN59834.1"/>
    </source>
</evidence>
<dbReference type="STRING" id="318479.A0A0N4UHH5"/>
<dbReference type="Gene3D" id="3.90.70.10">
    <property type="entry name" value="Cysteine proteinases"/>
    <property type="match status" value="1"/>
</dbReference>
<dbReference type="PROSITE" id="PS00640">
    <property type="entry name" value="THIOL_PROTEASE_ASN"/>
    <property type="match status" value="1"/>
</dbReference>
<evidence type="ECO:0000256" key="8">
    <source>
        <dbReference type="ARBA" id="ARBA00023145"/>
    </source>
</evidence>
<comment type="similarity">
    <text evidence="2">Belongs to the peptidase C1 family.</text>
</comment>
<evidence type="ECO:0000256" key="5">
    <source>
        <dbReference type="ARBA" id="ARBA00022729"/>
    </source>
</evidence>
<evidence type="ECO:0000259" key="12">
    <source>
        <dbReference type="SMART" id="SM00645"/>
    </source>
</evidence>
<dbReference type="AlphaFoldDB" id="A0A0N4UHH5"/>
<dbReference type="OrthoDB" id="190265at2759"/>
<keyword evidence="6" id="KW-0378">Hydrolase</keyword>
<feature type="chain" id="PRO_5041121259" description="cathepsin X" evidence="11">
    <location>
        <begin position="26"/>
        <end position="314"/>
    </location>
</feature>
<evidence type="ECO:0000256" key="7">
    <source>
        <dbReference type="ARBA" id="ARBA00022807"/>
    </source>
</evidence>
<dbReference type="InterPro" id="IPR000668">
    <property type="entry name" value="Peptidase_C1A_C"/>
</dbReference>
<proteinExistence type="inferred from homology"/>
<dbReference type="GO" id="GO:0006508">
    <property type="term" value="P:proteolysis"/>
    <property type="evidence" value="ECO:0007669"/>
    <property type="project" value="UniProtKB-KW"/>
</dbReference>
<keyword evidence="8" id="KW-0865">Zymogen</keyword>
<dbReference type="Proteomes" id="UP000038040">
    <property type="component" value="Unplaced"/>
</dbReference>
<evidence type="ECO:0000256" key="6">
    <source>
        <dbReference type="ARBA" id="ARBA00022801"/>
    </source>
</evidence>
<name>A0A0N4UHH5_DRAME</name>
<evidence type="ECO:0000256" key="9">
    <source>
        <dbReference type="ARBA" id="ARBA00023157"/>
    </source>
</evidence>
<evidence type="ECO:0000256" key="1">
    <source>
        <dbReference type="ARBA" id="ARBA00001594"/>
    </source>
</evidence>
<gene>
    <name evidence="13" type="ORF">DME_LOCUS9807</name>
</gene>
<dbReference type="GO" id="GO:0016807">
    <property type="term" value="F:cysteine-type carboxypeptidase activity"/>
    <property type="evidence" value="ECO:0007669"/>
    <property type="project" value="UniProtKB-EC"/>
</dbReference>
<comment type="catalytic activity">
    <reaction evidence="1">
        <text>Release of C-terminal amino acid residues with broad specificity, but lacks action on C-terminal proline. Shows weak endopeptidase activity.</text>
        <dbReference type="EC" id="3.4.18.1"/>
    </reaction>
</comment>
<dbReference type="InterPro" id="IPR038765">
    <property type="entry name" value="Papain-like_cys_pep_sf"/>
</dbReference>
<keyword evidence="9" id="KW-1015">Disulfide bond</keyword>
<protein>
    <recommendedName>
        <fullName evidence="3">cathepsin X</fullName>
        <ecNumber evidence="3">3.4.18.1</ecNumber>
    </recommendedName>
</protein>
<reference evidence="16" key="1">
    <citation type="submission" date="2017-02" db="UniProtKB">
        <authorList>
            <consortium name="WormBaseParasite"/>
        </authorList>
    </citation>
    <scope>IDENTIFICATION</scope>
</reference>
<dbReference type="GO" id="GO:0042395">
    <property type="term" value="P:ecdysis, collagen and cuticulin-based cuticle"/>
    <property type="evidence" value="ECO:0007669"/>
    <property type="project" value="UniProtKB-ARBA"/>
</dbReference>
<organism evidence="14 16">
    <name type="scientific">Dracunculus medinensis</name>
    <name type="common">Guinea worm</name>
    <dbReference type="NCBI Taxonomy" id="318479"/>
    <lineage>
        <taxon>Eukaryota</taxon>
        <taxon>Metazoa</taxon>
        <taxon>Ecdysozoa</taxon>
        <taxon>Nematoda</taxon>
        <taxon>Chromadorea</taxon>
        <taxon>Rhabditida</taxon>
        <taxon>Spirurina</taxon>
        <taxon>Dracunculoidea</taxon>
        <taxon>Dracunculidae</taxon>
        <taxon>Dracunculus</taxon>
    </lineage>
</organism>
<dbReference type="GO" id="GO:0005615">
    <property type="term" value="C:extracellular space"/>
    <property type="evidence" value="ECO:0007669"/>
    <property type="project" value="UniProtKB-ARBA"/>
</dbReference>
<keyword evidence="15" id="KW-1185">Reference proteome</keyword>
<dbReference type="EC" id="3.4.18.1" evidence="3"/>
<dbReference type="InterPro" id="IPR033157">
    <property type="entry name" value="CTSZ"/>
</dbReference>
<keyword evidence="5 11" id="KW-0732">Signal</keyword>
<dbReference type="Proteomes" id="UP000274756">
    <property type="component" value="Unassembled WGS sequence"/>
</dbReference>
<evidence type="ECO:0000256" key="10">
    <source>
        <dbReference type="ARBA" id="ARBA00023180"/>
    </source>
</evidence>
<reference evidence="13 15" key="2">
    <citation type="submission" date="2018-11" db="EMBL/GenBank/DDBJ databases">
        <authorList>
            <consortium name="Pathogen Informatics"/>
        </authorList>
    </citation>
    <scope>NUCLEOTIDE SEQUENCE [LARGE SCALE GENOMIC DNA]</scope>
</reference>
<dbReference type="InterPro" id="IPR025661">
    <property type="entry name" value="Pept_asp_AS"/>
</dbReference>
<feature type="domain" description="Peptidase C1A papain C-terminal" evidence="12">
    <location>
        <begin position="73"/>
        <end position="310"/>
    </location>
</feature>